<comment type="caution">
    <text evidence="4">The sequence shown here is derived from an EMBL/GenBank/DDBJ whole genome shotgun (WGS) entry which is preliminary data.</text>
</comment>
<keyword evidence="2" id="KW-0812">Transmembrane</keyword>
<feature type="chain" id="PRO_5045461610" description="GTP-binding protein" evidence="3">
    <location>
        <begin position="22"/>
        <end position="220"/>
    </location>
</feature>
<evidence type="ECO:0000313" key="4">
    <source>
        <dbReference type="EMBL" id="OLQ93759.1"/>
    </source>
</evidence>
<feature type="compositionally biased region" description="Basic and acidic residues" evidence="1">
    <location>
        <begin position="206"/>
        <end position="220"/>
    </location>
</feature>
<keyword evidence="5" id="KW-1185">Reference proteome</keyword>
<protein>
    <recommendedName>
        <fullName evidence="6">GTP-binding protein</fullName>
    </recommendedName>
</protein>
<evidence type="ECO:0000256" key="3">
    <source>
        <dbReference type="SAM" id="SignalP"/>
    </source>
</evidence>
<feature type="signal peptide" evidence="3">
    <location>
        <begin position="1"/>
        <end position="21"/>
    </location>
</feature>
<feature type="transmembrane region" description="Helical" evidence="2">
    <location>
        <begin position="129"/>
        <end position="151"/>
    </location>
</feature>
<feature type="region of interest" description="Disordered" evidence="1">
    <location>
        <begin position="197"/>
        <end position="220"/>
    </location>
</feature>
<keyword evidence="2" id="KW-0472">Membrane</keyword>
<proteinExistence type="predicted"/>
<dbReference type="EMBL" id="MJMI01000084">
    <property type="protein sequence ID" value="OLQ93759.1"/>
    <property type="molecule type" value="Genomic_DNA"/>
</dbReference>
<name>A0ABX3FKL6_9VIBR</name>
<evidence type="ECO:0000256" key="2">
    <source>
        <dbReference type="SAM" id="Phobius"/>
    </source>
</evidence>
<keyword evidence="2" id="KW-1133">Transmembrane helix</keyword>
<sequence length="220" mass="24430">MKWQQAVWLVIFLLSSPLCLAKAEQASDTEDSASLVNVNVSLELDGIERSLDATRGSLDQIGLALEKISTSDNLTEQQKQVLGHTLENLDQLVLLSRESIEQLPTAFNQTSAKMVSTSQKFMDDLQTKIIIVAVVIGLLLVVALAAIYWFVLRPLQHGLVTATTNISSMAKAIQVTAQELESSTQQQQVIMQQLNQQQFHQQSSHPSDHQPNHQRMNKSD</sequence>
<evidence type="ECO:0008006" key="6">
    <source>
        <dbReference type="Google" id="ProtNLM"/>
    </source>
</evidence>
<dbReference type="RefSeq" id="WP_075649159.1">
    <property type="nucleotide sequence ID" value="NZ_AP019658.1"/>
</dbReference>
<evidence type="ECO:0000256" key="1">
    <source>
        <dbReference type="SAM" id="MobiDB-lite"/>
    </source>
</evidence>
<evidence type="ECO:0000313" key="5">
    <source>
        <dbReference type="Proteomes" id="UP000186206"/>
    </source>
</evidence>
<accession>A0ABX3FKL6</accession>
<gene>
    <name evidence="4" type="ORF">BIY21_11120</name>
</gene>
<dbReference type="Proteomes" id="UP000186206">
    <property type="component" value="Unassembled WGS sequence"/>
</dbReference>
<keyword evidence="3" id="KW-0732">Signal</keyword>
<organism evidence="4 5">
    <name type="scientific">Vibrio ponticus</name>
    <dbReference type="NCBI Taxonomy" id="265668"/>
    <lineage>
        <taxon>Bacteria</taxon>
        <taxon>Pseudomonadati</taxon>
        <taxon>Pseudomonadota</taxon>
        <taxon>Gammaproteobacteria</taxon>
        <taxon>Vibrionales</taxon>
        <taxon>Vibrionaceae</taxon>
        <taxon>Vibrio</taxon>
    </lineage>
</organism>
<reference evidence="4 5" key="1">
    <citation type="submission" date="2016-09" db="EMBL/GenBank/DDBJ databases">
        <title>Genomic Taxonomy of the Vibrionaceae.</title>
        <authorList>
            <person name="Gonzalez-Castillo A."/>
            <person name="Gomez-Gil B."/>
            <person name="Enciso-Ibarra K."/>
        </authorList>
    </citation>
    <scope>NUCLEOTIDE SEQUENCE [LARGE SCALE GENOMIC DNA]</scope>
    <source>
        <strain evidence="4 5">CAIM 1731</strain>
    </source>
</reference>